<reference evidence="4" key="1">
    <citation type="submission" date="2025-08" db="UniProtKB">
        <authorList>
            <consortium name="RefSeq"/>
        </authorList>
    </citation>
    <scope>IDENTIFICATION</scope>
</reference>
<feature type="region of interest" description="Disordered" evidence="2">
    <location>
        <begin position="398"/>
        <end position="428"/>
    </location>
</feature>
<feature type="compositionally biased region" description="Acidic residues" evidence="2">
    <location>
        <begin position="283"/>
        <end position="303"/>
    </location>
</feature>
<sequence>MWREANFDEKRKMTTLTEVQHNQRREKSFAGKPRPVKSGIALARVKPVSHRSEVLLDDQISLVTQTQDELEKAMVCLNSARNDLELNKWRTEVSNLKAKCDEMILILTVVAKLKAELMYAKLELDKASKSGGDIREPRRRVVMLEDRMEGLLSKYRKMPRKMQPLAENADKKDQPQQDALIGEGSTAEAFSSVREKPPPESKSAVPEQREEHGGGDGKEVLKPERSILKQGAGSNRGAGDGSTTPSEKRGSERRLSFGQGTPTGSREILELRPTTGTSASEGVDSEDSDDRDDDGKEENEDSVEEGRYEDDKLDSNVFITEGSLSALDAPFQQLPAPQHQDDTAEDDDRDLAAEYWMSPHHRFEYSEQRDVITRENPLSYHNLGLAVQSSFIEPGTKISLPKRSQSQPATYLNSSPPAAEELPWRPRRRGSDLPDVHLEGLHRHADFKSSQKIALDKLSERIHKIWNKMEDATRKSIDCSNSQISELKGSIIRQVESRLSEDSASSFMKTDSLKTSRSSARGFAKGPAPPSDKASGDVVIEVPKRRKGLAEGPMMVYHPRPIPEPEMLPLTRTDPSKKFPRISSDWNDTRQESMDPTLRLVNQMNVAKETNLLVYKSKDKKRKSLTMSAAARQQQDTAKKRWKLASNPAVTVAAAVAHVNTRRKLSTLNLDKDSLKWKRILDILKRLTSERVEERRDAAMHLGSLDCSQKEVLSALVKAVQTDSDLRVRYEAAKSMVSLGYWSEHALEVIVKYMEEGNQDVRSDLVKTLINARHIQLADKKSPHTKKLISILRDICGSKDSGDLGFDCAVCLGCFGVSDASAKKKLKGSLTSKDTNVISRSLEILVRQMNAREPDVVKMVLHQMQFSKSWKHRVAAARLLVLLGTKHMKTDEDVQMVFNILERRLYDDPSREVRSEIATTLTALDLRELVADLVEKKLEDDDDDSRAHAVIAVGVLGMKADKIIRTLLEMLELDSCDYVRLQIIRTFASLGLTNIKIMRALKERVRSEGPLAREAAKSLQILNDQRSSQGPRSATRTPDRLRSSSK</sequence>
<dbReference type="Proteomes" id="UP000694845">
    <property type="component" value="Unplaced"/>
</dbReference>
<dbReference type="Pfam" id="PF13646">
    <property type="entry name" value="HEAT_2"/>
    <property type="match status" value="1"/>
</dbReference>
<proteinExistence type="predicted"/>
<feature type="region of interest" description="Disordered" evidence="2">
    <location>
        <begin position="554"/>
        <end position="590"/>
    </location>
</feature>
<feature type="compositionally biased region" description="Basic and acidic residues" evidence="2">
    <location>
        <begin position="207"/>
        <end position="227"/>
    </location>
</feature>
<name>A0A8B7YS06_ACAPL</name>
<protein>
    <submittedName>
        <fullName evidence="4">Uncharacterized protein LOC110981826 isoform X1</fullName>
    </submittedName>
</protein>
<dbReference type="AlphaFoldDB" id="A0A8B7YS06"/>
<organism evidence="3 4">
    <name type="scientific">Acanthaster planci</name>
    <name type="common">Crown-of-thorns starfish</name>
    <dbReference type="NCBI Taxonomy" id="133434"/>
    <lineage>
        <taxon>Eukaryota</taxon>
        <taxon>Metazoa</taxon>
        <taxon>Echinodermata</taxon>
        <taxon>Eleutherozoa</taxon>
        <taxon>Asterozoa</taxon>
        <taxon>Asteroidea</taxon>
        <taxon>Valvatacea</taxon>
        <taxon>Valvatida</taxon>
        <taxon>Acanthasteridae</taxon>
        <taxon>Acanthaster</taxon>
    </lineage>
</organism>
<evidence type="ECO:0000313" key="3">
    <source>
        <dbReference type="Proteomes" id="UP000694845"/>
    </source>
</evidence>
<dbReference type="Gene3D" id="1.25.10.10">
    <property type="entry name" value="Leucine-rich Repeat Variant"/>
    <property type="match status" value="2"/>
</dbReference>
<evidence type="ECO:0000313" key="4">
    <source>
        <dbReference type="RefSeq" id="XP_022095467.1"/>
    </source>
</evidence>
<dbReference type="OMA" id="WESEHHR"/>
<accession>A0A8B7YS06</accession>
<gene>
    <name evidence="4" type="primary">LOC110981826</name>
</gene>
<keyword evidence="3" id="KW-1185">Reference proteome</keyword>
<dbReference type="SUPFAM" id="SSF48371">
    <property type="entry name" value="ARM repeat"/>
    <property type="match status" value="1"/>
</dbReference>
<dbReference type="InterPro" id="IPR011989">
    <property type="entry name" value="ARM-like"/>
</dbReference>
<dbReference type="InterPro" id="IPR052873">
    <property type="entry name" value="HEATR9"/>
</dbReference>
<dbReference type="KEGG" id="aplc:110981826"/>
<feature type="compositionally biased region" description="Basic and acidic residues" evidence="2">
    <location>
        <begin position="304"/>
        <end position="314"/>
    </location>
</feature>
<dbReference type="InterPro" id="IPR016024">
    <property type="entry name" value="ARM-type_fold"/>
</dbReference>
<dbReference type="GeneID" id="110981826"/>
<evidence type="ECO:0000256" key="1">
    <source>
        <dbReference type="SAM" id="Coils"/>
    </source>
</evidence>
<dbReference type="RefSeq" id="XP_022095467.1">
    <property type="nucleotide sequence ID" value="XM_022239775.1"/>
</dbReference>
<feature type="region of interest" description="Disordered" evidence="2">
    <location>
        <begin position="1020"/>
        <end position="1046"/>
    </location>
</feature>
<feature type="compositionally biased region" description="Polar residues" evidence="2">
    <location>
        <begin position="1020"/>
        <end position="1036"/>
    </location>
</feature>
<dbReference type="PANTHER" id="PTHR38323:SF1">
    <property type="entry name" value="PROTEIN HEATR9"/>
    <property type="match status" value="1"/>
</dbReference>
<feature type="compositionally biased region" description="Basic and acidic residues" evidence="2">
    <location>
        <begin position="246"/>
        <end position="255"/>
    </location>
</feature>
<dbReference type="OrthoDB" id="10031548at2759"/>
<keyword evidence="1" id="KW-0175">Coiled coil</keyword>
<dbReference type="PANTHER" id="PTHR38323">
    <property type="entry name" value="PROTEIN HEATR9"/>
    <property type="match status" value="1"/>
</dbReference>
<feature type="compositionally biased region" description="Basic and acidic residues" evidence="2">
    <location>
        <begin position="1037"/>
        <end position="1046"/>
    </location>
</feature>
<feature type="coiled-coil region" evidence="1">
    <location>
        <begin position="67"/>
        <end position="130"/>
    </location>
</feature>
<feature type="region of interest" description="Disordered" evidence="2">
    <location>
        <begin position="166"/>
        <end position="348"/>
    </location>
</feature>
<feature type="compositionally biased region" description="Polar residues" evidence="2">
    <location>
        <begin position="402"/>
        <end position="416"/>
    </location>
</feature>
<evidence type="ECO:0000256" key="2">
    <source>
        <dbReference type="SAM" id="MobiDB-lite"/>
    </source>
</evidence>